<evidence type="ECO:0000259" key="9">
    <source>
        <dbReference type="Pfam" id="PF25198"/>
    </source>
</evidence>
<evidence type="ECO:0000256" key="4">
    <source>
        <dbReference type="ARBA" id="ARBA00022729"/>
    </source>
</evidence>
<comment type="similarity">
    <text evidence="2">Belongs to the GerABKC lipoprotein family.</text>
</comment>
<keyword evidence="5" id="KW-0472">Membrane</keyword>
<dbReference type="Proteomes" id="UP000665561">
    <property type="component" value="Unassembled WGS sequence"/>
</dbReference>
<evidence type="ECO:0000256" key="3">
    <source>
        <dbReference type="ARBA" id="ARBA00022544"/>
    </source>
</evidence>
<feature type="domain" description="Spore germination protein N-terminal" evidence="9">
    <location>
        <begin position="24"/>
        <end position="199"/>
    </location>
</feature>
<proteinExistence type="inferred from homology"/>
<evidence type="ECO:0000256" key="7">
    <source>
        <dbReference type="ARBA" id="ARBA00023288"/>
    </source>
</evidence>
<keyword evidence="7" id="KW-0449">Lipoprotein</keyword>
<keyword evidence="4" id="KW-0732">Signal</keyword>
<evidence type="ECO:0000256" key="6">
    <source>
        <dbReference type="ARBA" id="ARBA00023139"/>
    </source>
</evidence>
<evidence type="ECO:0000313" key="11">
    <source>
        <dbReference type="Proteomes" id="UP000665561"/>
    </source>
</evidence>
<keyword evidence="3" id="KW-0309">Germination</keyword>
<evidence type="ECO:0000256" key="2">
    <source>
        <dbReference type="ARBA" id="ARBA00007886"/>
    </source>
</evidence>
<sequence length="388" mass="42909">MSAHRLGLLLLALVGVSLIAGCGNRREPDHLAFNMGDGLDMTKDGKLEVSFQIALPSGIGGGDGTWGGGGAAHETYELTSAKGINIYDAIQHAQKELSRELFPGHREVILIGQPLAEHGIAHLLDEFVRNPRSELRSKLLVVKDAEAKDVLAQKAIFEPFMSMGLRRQQDILRLRHVYFHDFMSDTLTEGLDPYVPAIGLTAASKPYYYGSAVFNKAMGLKTVGFLDANETAYANWITGKQAGYECSLPIGGGNGDNISVTFNSLRKSIRTRKAQDRIMVDLHLSGIGAIVENNSTLNPTRAPDRRTIEQAINRKTKREIETLIAKVQREYRADIFGFGEAYHRQHPLQWKKVSGKWNDRFPELRVAVQVELTCERNSGLVTSPIDVN</sequence>
<dbReference type="InterPro" id="IPR046953">
    <property type="entry name" value="Spore_GerAC-like_C"/>
</dbReference>
<dbReference type="PANTHER" id="PTHR35789:SF1">
    <property type="entry name" value="SPORE GERMINATION PROTEIN B3"/>
    <property type="match status" value="1"/>
</dbReference>
<dbReference type="PANTHER" id="PTHR35789">
    <property type="entry name" value="SPORE GERMINATION PROTEIN B3"/>
    <property type="match status" value="1"/>
</dbReference>
<dbReference type="NCBIfam" id="TIGR02887">
    <property type="entry name" value="spore_ger_x_C"/>
    <property type="match status" value="1"/>
</dbReference>
<dbReference type="PROSITE" id="PS51257">
    <property type="entry name" value="PROKAR_LIPOPROTEIN"/>
    <property type="match status" value="1"/>
</dbReference>
<evidence type="ECO:0000256" key="5">
    <source>
        <dbReference type="ARBA" id="ARBA00023136"/>
    </source>
</evidence>
<accession>A0ABW9XKU8</accession>
<protein>
    <submittedName>
        <fullName evidence="10">Ger(X)C family spore germination protein</fullName>
    </submittedName>
</protein>
<dbReference type="EMBL" id="JAAAMV010000002">
    <property type="protein sequence ID" value="NBD23222.1"/>
    <property type="molecule type" value="Genomic_DNA"/>
</dbReference>
<reference evidence="10 11" key="1">
    <citation type="submission" date="2020-01" db="EMBL/GenBank/DDBJ databases">
        <title>Paenibacillus soybeanensis sp. nov. isolated from the nodules of soybean (Glycine max(L.) Merr).</title>
        <authorList>
            <person name="Wang H."/>
        </authorList>
    </citation>
    <scope>NUCLEOTIDE SEQUENCE [LARGE SCALE GENOMIC DNA]</scope>
    <source>
        <strain evidence="10 11">T1</strain>
    </source>
</reference>
<dbReference type="Gene3D" id="3.30.300.210">
    <property type="entry name" value="Nutrient germinant receptor protein C, domain 3"/>
    <property type="match status" value="1"/>
</dbReference>
<evidence type="ECO:0000259" key="8">
    <source>
        <dbReference type="Pfam" id="PF05504"/>
    </source>
</evidence>
<keyword evidence="11" id="KW-1185">Reference proteome</keyword>
<dbReference type="InterPro" id="IPR038501">
    <property type="entry name" value="Spore_GerAC_C_sf"/>
</dbReference>
<feature type="domain" description="Spore germination GerAC-like C-terminal" evidence="8">
    <location>
        <begin position="210"/>
        <end position="376"/>
    </location>
</feature>
<name>A0ABW9XKU8_9BACL</name>
<evidence type="ECO:0000313" key="10">
    <source>
        <dbReference type="EMBL" id="NBD23222.1"/>
    </source>
</evidence>
<comment type="subcellular location">
    <subcellularLocation>
        <location evidence="1">Membrane</location>
        <topology evidence="1">Lipid-anchor</topology>
    </subcellularLocation>
</comment>
<dbReference type="RefSeq" id="WP_161741651.1">
    <property type="nucleotide sequence ID" value="NZ_JAAAMV010000002.1"/>
</dbReference>
<dbReference type="Pfam" id="PF25198">
    <property type="entry name" value="Spore_GerAC_N"/>
    <property type="match status" value="1"/>
</dbReference>
<dbReference type="Pfam" id="PF05504">
    <property type="entry name" value="Spore_GerAC"/>
    <property type="match status" value="1"/>
</dbReference>
<organism evidence="10 11">
    <name type="scientific">Paenibacillus glycinis</name>
    <dbReference type="NCBI Taxonomy" id="2697035"/>
    <lineage>
        <taxon>Bacteria</taxon>
        <taxon>Bacillati</taxon>
        <taxon>Bacillota</taxon>
        <taxon>Bacilli</taxon>
        <taxon>Bacillales</taxon>
        <taxon>Paenibacillaceae</taxon>
        <taxon>Paenibacillus</taxon>
    </lineage>
</organism>
<comment type="caution">
    <text evidence="10">The sequence shown here is derived from an EMBL/GenBank/DDBJ whole genome shotgun (WGS) entry which is preliminary data.</text>
</comment>
<gene>
    <name evidence="10" type="ORF">GT019_05010</name>
</gene>
<dbReference type="InterPro" id="IPR057336">
    <property type="entry name" value="GerAC_N"/>
</dbReference>
<dbReference type="InterPro" id="IPR008844">
    <property type="entry name" value="Spore_GerAC-like"/>
</dbReference>
<keyword evidence="6" id="KW-0564">Palmitate</keyword>
<evidence type="ECO:0000256" key="1">
    <source>
        <dbReference type="ARBA" id="ARBA00004635"/>
    </source>
</evidence>